<evidence type="ECO:0000256" key="4">
    <source>
        <dbReference type="PROSITE-ProRule" id="PRU01248"/>
    </source>
</evidence>
<keyword evidence="7" id="KW-1185">Reference proteome</keyword>
<dbReference type="Proteomes" id="UP000219167">
    <property type="component" value="Unassembled WGS sequence"/>
</dbReference>
<dbReference type="PROSITE" id="PS51900">
    <property type="entry name" value="CB"/>
    <property type="match status" value="1"/>
</dbReference>
<proteinExistence type="predicted"/>
<dbReference type="InterPro" id="IPR044068">
    <property type="entry name" value="CB"/>
</dbReference>
<dbReference type="InterPro" id="IPR011010">
    <property type="entry name" value="DNA_brk_join_enz"/>
</dbReference>
<dbReference type="AlphaFoldDB" id="A0A285UE58"/>
<organism evidence="6 7">
    <name type="scientific">Rhizobium subbaraonis</name>
    <dbReference type="NCBI Taxonomy" id="908946"/>
    <lineage>
        <taxon>Bacteria</taxon>
        <taxon>Pseudomonadati</taxon>
        <taxon>Pseudomonadota</taxon>
        <taxon>Alphaproteobacteria</taxon>
        <taxon>Hyphomicrobiales</taxon>
        <taxon>Rhizobiaceae</taxon>
        <taxon>Rhizobium/Agrobacterium group</taxon>
        <taxon>Rhizobium</taxon>
    </lineage>
</organism>
<evidence type="ECO:0000256" key="1">
    <source>
        <dbReference type="ARBA" id="ARBA00022908"/>
    </source>
</evidence>
<dbReference type="Gene3D" id="1.10.150.130">
    <property type="match status" value="1"/>
</dbReference>
<evidence type="ECO:0000256" key="2">
    <source>
        <dbReference type="ARBA" id="ARBA00023125"/>
    </source>
</evidence>
<accession>A0A285UE58</accession>
<dbReference type="SUPFAM" id="SSF56349">
    <property type="entry name" value="DNA breaking-rejoining enzymes"/>
    <property type="match status" value="1"/>
</dbReference>
<dbReference type="GO" id="GO:0003677">
    <property type="term" value="F:DNA binding"/>
    <property type="evidence" value="ECO:0007669"/>
    <property type="project" value="UniProtKB-UniRule"/>
</dbReference>
<sequence length="396" mass="45285">MELPKHVHRVTKKRKSGSTTVYTFFTKFRNTKAAWPSIALPEPLERDFEARLAICETLDRDDKGFILAGTRLPDHKAPDFWKIAERAFEGHIRRGREGVKDFRSLVEAFQSEANPFWTNLAASTRRGYTASGKMIVECWGDRLPADLTTVDAQDAIDALGETPATANQFRAFLSRLVAWGVPRGYCTANVVEKTEKVPGGEPWVPWPNWAFETLFEHAPFHLQMIAVSAFFTGQRQVDVIGMKKPKSDDKTIEVRAQKTKNTVWIPIHSEYRKWIDRAPKSDSIMLHAGARSAFYKTADGFRTEWQKLMSQDEFKRFREDRIVFHGLRKNAVINLLEVGCTESQAGAICNMSSQMVQHYGREVALRSLAKDAMRLMEERWSEIEPLAFRNNGDRQV</sequence>
<keyword evidence="2 4" id="KW-0238">DNA-binding</keyword>
<name>A0A285UE58_9HYPH</name>
<reference evidence="6 7" key="1">
    <citation type="submission" date="2017-08" db="EMBL/GenBank/DDBJ databases">
        <authorList>
            <person name="de Groot N.N."/>
        </authorList>
    </citation>
    <scope>NUCLEOTIDE SEQUENCE [LARGE SCALE GENOMIC DNA]</scope>
    <source>
        <strain evidence="6 7">JC85</strain>
    </source>
</reference>
<keyword evidence="1" id="KW-0229">DNA integration</keyword>
<dbReference type="InterPro" id="IPR013762">
    <property type="entry name" value="Integrase-like_cat_sf"/>
</dbReference>
<evidence type="ECO:0000256" key="3">
    <source>
        <dbReference type="ARBA" id="ARBA00023172"/>
    </source>
</evidence>
<dbReference type="RefSeq" id="WP_097139460.1">
    <property type="nucleotide sequence ID" value="NZ_OBQD01000007.1"/>
</dbReference>
<dbReference type="OrthoDB" id="7873969at2"/>
<evidence type="ECO:0000259" key="5">
    <source>
        <dbReference type="PROSITE" id="PS51900"/>
    </source>
</evidence>
<gene>
    <name evidence="6" type="ORF">SAMN05892877_1079</name>
</gene>
<evidence type="ECO:0000313" key="7">
    <source>
        <dbReference type="Proteomes" id="UP000219167"/>
    </source>
</evidence>
<feature type="domain" description="Core-binding (CB)" evidence="5">
    <location>
        <begin position="107"/>
        <end position="181"/>
    </location>
</feature>
<keyword evidence="3" id="KW-0233">DNA recombination</keyword>
<dbReference type="GO" id="GO:0006310">
    <property type="term" value="P:DNA recombination"/>
    <property type="evidence" value="ECO:0007669"/>
    <property type="project" value="UniProtKB-KW"/>
</dbReference>
<dbReference type="Gene3D" id="1.10.443.10">
    <property type="entry name" value="Intergrase catalytic core"/>
    <property type="match status" value="1"/>
</dbReference>
<protein>
    <recommendedName>
        <fullName evidence="5">Core-binding (CB) domain-containing protein</fullName>
    </recommendedName>
</protein>
<evidence type="ECO:0000313" key="6">
    <source>
        <dbReference type="EMBL" id="SOC40112.1"/>
    </source>
</evidence>
<dbReference type="InterPro" id="IPR010998">
    <property type="entry name" value="Integrase_recombinase_N"/>
</dbReference>
<dbReference type="EMBL" id="OBQD01000007">
    <property type="protein sequence ID" value="SOC40112.1"/>
    <property type="molecule type" value="Genomic_DNA"/>
</dbReference>
<dbReference type="GO" id="GO:0015074">
    <property type="term" value="P:DNA integration"/>
    <property type="evidence" value="ECO:0007669"/>
    <property type="project" value="UniProtKB-KW"/>
</dbReference>